<feature type="compositionally biased region" description="Polar residues" evidence="2">
    <location>
        <begin position="682"/>
        <end position="692"/>
    </location>
</feature>
<proteinExistence type="inferred from homology"/>
<accession>A0A078AWV4</accession>
<dbReference type="Pfam" id="PF14663">
    <property type="entry name" value="RasGEF_N_2"/>
    <property type="match status" value="1"/>
</dbReference>
<feature type="domain" description="Rapamycin-insensitive companion of mTOR middle" evidence="3">
    <location>
        <begin position="525"/>
        <end position="830"/>
    </location>
</feature>
<dbReference type="InterPro" id="IPR029451">
    <property type="entry name" value="RICTOR_M"/>
</dbReference>
<dbReference type="SUPFAM" id="SSF48371">
    <property type="entry name" value="ARM repeat"/>
    <property type="match status" value="1"/>
</dbReference>
<feature type="compositionally biased region" description="Polar residues" evidence="2">
    <location>
        <begin position="1074"/>
        <end position="1100"/>
    </location>
</feature>
<dbReference type="SMART" id="SM01308">
    <property type="entry name" value="RICTOR_N"/>
    <property type="match status" value="1"/>
</dbReference>
<feature type="domain" description="Rapamycin-insensitive companion of mTOR N-terminal" evidence="4">
    <location>
        <begin position="64"/>
        <end position="424"/>
    </location>
</feature>
<gene>
    <name evidence="6" type="primary">Contig3741.g4002</name>
    <name evidence="6" type="ORF">STYLEM_14362</name>
</gene>
<dbReference type="SMART" id="SM01307">
    <property type="entry name" value="RICTOR_M"/>
    <property type="match status" value="1"/>
</dbReference>
<feature type="region of interest" description="Disordered" evidence="2">
    <location>
        <begin position="1074"/>
        <end position="1103"/>
    </location>
</feature>
<dbReference type="SMART" id="SM01303">
    <property type="entry name" value="RasGEF_N_2"/>
    <property type="match status" value="1"/>
</dbReference>
<dbReference type="InterPro" id="IPR029452">
    <property type="entry name" value="RICTOR_V"/>
</dbReference>
<sequence>MSEETKVSSGVAVKRGSTSIEIHLTKEENDVLNRMIHSIDALKSKEDIEQIKTKVLYEIIEGFMEQNKKTIKKVLKKLFTNKEIYTKFRKLLLLRERDRSLRESCIRALKKILKISKKIAPVMKEKKIHLLISFLIEREFKSSNVAKERIQCLKFINTWIQYSPSNFPFIFAQILVSIAKNLEDVALRKKAVESLLSLVTTCPEVAANVGATKLLIECLTDLSLQGIRYDLIASTLLLLINDPKTRVYFRHFQDLDRIFSVFTTVDGVDKDPKKEILDKILAQMSLASKAIVTIMRNWNGVIYLTSSPLGLQSLVNSLTQPIRLFKKLAILDTFVDIFNIPIYIAGTDINSIGSNSVCLSTNIVNFNENLLNNYVALLLQAFYYSGIYEALIKLGTTTEEGSDLNKKSKFLLKKIMYLSSYLLPDVPHFPQLIKIASDFSHENQYTRTRATKMIKELSTISLKNPLELSKNNEIFGNSQNHTTKDFSMLFMRVYEYFNSMQLGLPFNTVISNYLVDLKQFYFSEIDDQKFNNKIRQSGVLQQKDYRRWNWYIINEVLEGNLLTPARLEEVMKKTKFIKRILNFFMPSKQYFINMEWREENLLYARAGYNLIKTLLSSKEGQKALSSSPGVFFMFGLTFVENKDNIFHHRKSFLQEICDILEREVNYLVQSRANYGRKHRRQNQANATGQQKSNQSFVQQPNQNSFQQQLQQNLGNTGSSAGLQLLSQAQIGATDEQRFFTKRRLTQTMMREYISWLGLFTTTKDKFKIFDHLMQLVDNNGYYDHFCQIILQSFDYGFASSTRKMLEVWITKCSPNLAKSIIELFRMLFRSGLNDFYYWCLPFLNQLVAYGNYEEIATAAFDVLEEVCFDQNSLNQLLFINEKILDSLKGEQSELFIAKFLRSQKGFALLKQEGWLQNKLQEWKETENLEYILRLEKSLYEGLNMSPSAIHQQTFAMSIWIPIYEHSNDFRNELMILKRYPFQIFIKVENLQNEIIVQEALQTYIECDSDNQLSIVGKLGACYIDSHANECKDPYWTITDVNDKNKSGTNQKISKFRILKNGIIFNLQRGTGNSANQQNLMGSGNSGNKDNQPTNHNSISGINELGHQDDTKRVFLDSIVYRIQILPQKYKIIKTPVHLYGELVKTEEGANYLRQTKDIYYFKQEILSPDTPLIRKRAALWTIGHIGSTETCIYIMGLICKSAQGQGDIQHYNWICSQSQGISVCLPKDPAVLFNVNNYQYKGDISMRDEVWQRVAKLNQLIPLNEKEQDIVKLVSNLINGVTEVQALGDLRKLLEKEKQQFLNPKVFEHVIVLLSLYRFKPKARKFIFNMFEDLIFNDLMNTEMEEIKDQGRCSEVIDLEKLEKIGSVEDNKKDLKSNGKQQLDQQLKFDQILQKSGKCFAYGALLKFLFALLQNRLNVVRVLQNPRSILKFGLMTFSLSFIFKVARLLIKKFEIKISIDQEVFLASILASAALFIADSRDLNLLKVMILPRAIESCYYLLKERGLVRPILHGDSILCAGTMVMVVYFYIHEEHSIDIGHKKTIDKYMSLSRSEQYLRQSFQKVRYNAIKEKYANNRLL</sequence>
<feature type="domain" description="Rapamycin-insensitive companion of mTOR" evidence="5">
    <location>
        <begin position="1172"/>
        <end position="1215"/>
    </location>
</feature>
<dbReference type="Pfam" id="PF14664">
    <property type="entry name" value="RICTOR_N"/>
    <property type="match status" value="1"/>
</dbReference>
<evidence type="ECO:0000313" key="6">
    <source>
        <dbReference type="EMBL" id="CDW85288.1"/>
    </source>
</evidence>
<dbReference type="OMA" id="EIRIHAT"/>
<dbReference type="InterPro" id="IPR028267">
    <property type="entry name" value="Pianissimo_N"/>
</dbReference>
<protein>
    <submittedName>
        <fullName evidence="6">Cytosolic regulator of adenylyl cyclase</fullName>
    </submittedName>
</protein>
<evidence type="ECO:0000313" key="7">
    <source>
        <dbReference type="Proteomes" id="UP000039865"/>
    </source>
</evidence>
<dbReference type="EMBL" id="CCKQ01013602">
    <property type="protein sequence ID" value="CDW85288.1"/>
    <property type="molecule type" value="Genomic_DNA"/>
</dbReference>
<evidence type="ECO:0000256" key="2">
    <source>
        <dbReference type="SAM" id="MobiDB-lite"/>
    </source>
</evidence>
<dbReference type="InterPro" id="IPR016024">
    <property type="entry name" value="ARM-type_fold"/>
</dbReference>
<dbReference type="GO" id="GO:0031932">
    <property type="term" value="C:TORC2 complex"/>
    <property type="evidence" value="ECO:0007669"/>
    <property type="project" value="InterPro"/>
</dbReference>
<dbReference type="GO" id="GO:0038203">
    <property type="term" value="P:TORC2 signaling"/>
    <property type="evidence" value="ECO:0007669"/>
    <property type="project" value="TreeGrafter"/>
</dbReference>
<evidence type="ECO:0000259" key="4">
    <source>
        <dbReference type="SMART" id="SM01308"/>
    </source>
</evidence>
<keyword evidence="7" id="KW-1185">Reference proteome</keyword>
<reference evidence="6 7" key="1">
    <citation type="submission" date="2014-06" db="EMBL/GenBank/DDBJ databases">
        <authorList>
            <person name="Swart Estienne"/>
        </authorList>
    </citation>
    <scope>NUCLEOTIDE SEQUENCE [LARGE SCALE GENOMIC DNA]</scope>
    <source>
        <strain evidence="6 7">130c</strain>
    </source>
</reference>
<dbReference type="Proteomes" id="UP000039865">
    <property type="component" value="Unassembled WGS sequence"/>
</dbReference>
<evidence type="ECO:0000256" key="1">
    <source>
        <dbReference type="ARBA" id="ARBA00008878"/>
    </source>
</evidence>
<evidence type="ECO:0000259" key="5">
    <source>
        <dbReference type="SMART" id="SM01310"/>
    </source>
</evidence>
<comment type="similarity">
    <text evidence="1">Belongs to the RICTOR family.</text>
</comment>
<evidence type="ECO:0000259" key="3">
    <source>
        <dbReference type="SMART" id="SM01307"/>
    </source>
</evidence>
<dbReference type="Pfam" id="PF14666">
    <property type="entry name" value="RICTOR_M"/>
    <property type="match status" value="1"/>
</dbReference>
<dbReference type="InterPro" id="IPR029453">
    <property type="entry name" value="Rictor_IV"/>
</dbReference>
<dbReference type="PANTHER" id="PTHR13298">
    <property type="entry name" value="CYTOSOLIC REGULATOR PIANISSIMO"/>
    <property type="match status" value="1"/>
</dbReference>
<dbReference type="InterPro" id="IPR028268">
    <property type="entry name" value="Pianissimo_fam"/>
</dbReference>
<dbReference type="InParanoid" id="A0A078AWV4"/>
<organism evidence="6 7">
    <name type="scientific">Stylonychia lemnae</name>
    <name type="common">Ciliate</name>
    <dbReference type="NCBI Taxonomy" id="5949"/>
    <lineage>
        <taxon>Eukaryota</taxon>
        <taxon>Sar</taxon>
        <taxon>Alveolata</taxon>
        <taxon>Ciliophora</taxon>
        <taxon>Intramacronucleata</taxon>
        <taxon>Spirotrichea</taxon>
        <taxon>Stichotrichia</taxon>
        <taxon>Sporadotrichida</taxon>
        <taxon>Oxytrichidae</taxon>
        <taxon>Stylonychinae</taxon>
        <taxon>Stylonychia</taxon>
    </lineage>
</organism>
<feature type="region of interest" description="Disordered" evidence="2">
    <location>
        <begin position="675"/>
        <end position="701"/>
    </location>
</feature>
<dbReference type="SMART" id="SM01310">
    <property type="entry name" value="RICTOR_V"/>
    <property type="match status" value="1"/>
</dbReference>
<name>A0A078AWV4_STYLE</name>
<dbReference type="OrthoDB" id="14744at2759"/>
<dbReference type="PANTHER" id="PTHR13298:SF11">
    <property type="entry name" value="RAPAMYCIN-INSENSITIVE COMPANION OF MTOR"/>
    <property type="match status" value="1"/>
</dbReference>